<evidence type="ECO:0000256" key="4">
    <source>
        <dbReference type="ARBA" id="ARBA00022448"/>
    </source>
</evidence>
<comment type="pathway">
    <text evidence="2">Lipid metabolism; fatty acid biosynthesis.</text>
</comment>
<dbReference type="InterPro" id="IPR003231">
    <property type="entry name" value="ACP"/>
</dbReference>
<dbReference type="PROSITE" id="PS50075">
    <property type="entry name" value="CARRIER"/>
    <property type="match status" value="1"/>
</dbReference>
<sequence length="146" mass="16476">MLSSRVRILAQLKKTCSFRLVANAPKVASVRLIHAINNHPTGIQLKLSTEHPAWRDSVRAQFSTGVTKEEVERRVLAVCKSFDKISADKVTMTSHFINDLGLDSLDHVEVIMAVEDEFGFEIPDEHAEKLITPEHIAKYVLDREDL</sequence>
<evidence type="ECO:0000256" key="13">
    <source>
        <dbReference type="ARBA" id="ARBA00023160"/>
    </source>
</evidence>
<accession>A0A1S6GL41</accession>
<evidence type="ECO:0000256" key="1">
    <source>
        <dbReference type="ARBA" id="ARBA00004173"/>
    </source>
</evidence>
<dbReference type="GO" id="GO:0000036">
    <property type="term" value="F:acyl carrier activity"/>
    <property type="evidence" value="ECO:0007669"/>
    <property type="project" value="TreeGrafter"/>
</dbReference>
<comment type="subcellular location">
    <subcellularLocation>
        <location evidence="1">Mitochondrion</location>
    </subcellularLocation>
</comment>
<dbReference type="PANTHER" id="PTHR20863:SF28">
    <property type="entry name" value="ACYL CARRIER PROTEIN, MITOCHONDRIAL"/>
    <property type="match status" value="1"/>
</dbReference>
<keyword evidence="7" id="KW-0597">Phosphoprotein</keyword>
<evidence type="ECO:0000256" key="6">
    <source>
        <dbReference type="ARBA" id="ARBA00022516"/>
    </source>
</evidence>
<feature type="domain" description="Carrier" evidence="15">
    <location>
        <begin position="69"/>
        <end position="144"/>
    </location>
</feature>
<dbReference type="EMBL" id="KY314144">
    <property type="protein sequence ID" value="AQS22578.1"/>
    <property type="molecule type" value="mRNA"/>
</dbReference>
<evidence type="ECO:0000256" key="5">
    <source>
        <dbReference type="ARBA" id="ARBA00022450"/>
    </source>
</evidence>
<evidence type="ECO:0000256" key="12">
    <source>
        <dbReference type="ARBA" id="ARBA00023128"/>
    </source>
</evidence>
<dbReference type="HAMAP" id="MF_01217">
    <property type="entry name" value="Acyl_carrier"/>
    <property type="match status" value="1"/>
</dbReference>
<dbReference type="NCBIfam" id="NF002148">
    <property type="entry name" value="PRK00982.1-2"/>
    <property type="match status" value="1"/>
</dbReference>
<keyword evidence="4" id="KW-0813">Transport</keyword>
<keyword evidence="13 14" id="KW-0275">Fatty acid biosynthesis</keyword>
<evidence type="ECO:0000256" key="10">
    <source>
        <dbReference type="ARBA" id="ARBA00022982"/>
    </source>
</evidence>
<evidence type="ECO:0000259" key="15">
    <source>
        <dbReference type="PROSITE" id="PS50075"/>
    </source>
</evidence>
<organism evidence="16">
    <name type="scientific">Pseudodiaptomus poplesia</name>
    <dbReference type="NCBI Taxonomy" id="213370"/>
    <lineage>
        <taxon>Eukaryota</taxon>
        <taxon>Metazoa</taxon>
        <taxon>Ecdysozoa</taxon>
        <taxon>Arthropoda</taxon>
        <taxon>Crustacea</taxon>
        <taxon>Multicrustacea</taxon>
        <taxon>Hexanauplia</taxon>
        <taxon>Copepoda</taxon>
        <taxon>Calanoida</taxon>
        <taxon>Pseudodiaptomidae</taxon>
        <taxon>Pseudodiaptomus</taxon>
    </lineage>
</organism>
<evidence type="ECO:0000256" key="2">
    <source>
        <dbReference type="ARBA" id="ARBA00005194"/>
    </source>
</evidence>
<dbReference type="Gene3D" id="1.10.1200.10">
    <property type="entry name" value="ACP-like"/>
    <property type="match status" value="1"/>
</dbReference>
<reference evidence="16" key="1">
    <citation type="journal article" date="2017" name="Aquat. Toxicol.">
        <title>Spliced leader-based analyses reveal the effects of polycyclic aromatic hydrocarbons on gene expression in the copepod Pseudodiaptomus poplesia.</title>
        <authorList>
            <person name="Zhuang Y."/>
            <person name="Yang F."/>
            <person name="Xu D."/>
            <person name="Chen H."/>
            <person name="Zhang H."/>
            <person name="Liu G."/>
        </authorList>
    </citation>
    <scope>NUCLEOTIDE SEQUENCE</scope>
</reference>
<dbReference type="InterPro" id="IPR009081">
    <property type="entry name" value="PP-bd_ACP"/>
</dbReference>
<keyword evidence="11" id="KW-0443">Lipid metabolism</keyword>
<evidence type="ECO:0000256" key="8">
    <source>
        <dbReference type="ARBA" id="ARBA00022832"/>
    </source>
</evidence>
<protein>
    <recommendedName>
        <fullName evidence="14">Acyl carrier protein</fullName>
    </recommendedName>
</protein>
<dbReference type="NCBIfam" id="TIGR00517">
    <property type="entry name" value="acyl_carrier"/>
    <property type="match status" value="1"/>
</dbReference>
<evidence type="ECO:0000256" key="3">
    <source>
        <dbReference type="ARBA" id="ARBA00010930"/>
    </source>
</evidence>
<dbReference type="Pfam" id="PF00550">
    <property type="entry name" value="PP-binding"/>
    <property type="match status" value="1"/>
</dbReference>
<proteinExistence type="evidence at transcript level"/>
<keyword evidence="5 14" id="KW-0596">Phosphopantetheine</keyword>
<dbReference type="GO" id="GO:0000035">
    <property type="term" value="F:acyl binding"/>
    <property type="evidence" value="ECO:0007669"/>
    <property type="project" value="TreeGrafter"/>
</dbReference>
<keyword evidence="9" id="KW-0809">Transit peptide</keyword>
<dbReference type="GO" id="GO:0005739">
    <property type="term" value="C:mitochondrion"/>
    <property type="evidence" value="ECO:0007669"/>
    <property type="project" value="UniProtKB-SubCell"/>
</dbReference>
<evidence type="ECO:0000313" key="16">
    <source>
        <dbReference type="EMBL" id="AQS22578.1"/>
    </source>
</evidence>
<keyword evidence="8" id="KW-0276">Fatty acid metabolism</keyword>
<evidence type="ECO:0000256" key="14">
    <source>
        <dbReference type="RuleBase" id="RU000722"/>
    </source>
</evidence>
<comment type="function">
    <text evidence="14">Carrier of the growing fatty acid chain in fatty acid biosynthesis.</text>
</comment>
<evidence type="ECO:0000256" key="11">
    <source>
        <dbReference type="ARBA" id="ARBA00023098"/>
    </source>
</evidence>
<evidence type="ECO:0000256" key="9">
    <source>
        <dbReference type="ARBA" id="ARBA00022946"/>
    </source>
</evidence>
<dbReference type="AlphaFoldDB" id="A0A1S6GL41"/>
<keyword evidence="12" id="KW-0496">Mitochondrion</keyword>
<dbReference type="PANTHER" id="PTHR20863">
    <property type="entry name" value="ACYL CARRIER PROTEIN"/>
    <property type="match status" value="1"/>
</dbReference>
<evidence type="ECO:0000256" key="7">
    <source>
        <dbReference type="ARBA" id="ARBA00022553"/>
    </source>
</evidence>
<keyword evidence="6 14" id="KW-0444">Lipid biosynthesis</keyword>
<dbReference type="InterPro" id="IPR036736">
    <property type="entry name" value="ACP-like_sf"/>
</dbReference>
<comment type="similarity">
    <text evidence="3">Belongs to the acyl carrier protein (ACP) family.</text>
</comment>
<keyword evidence="10" id="KW-0249">Electron transport</keyword>
<dbReference type="SUPFAM" id="SSF47336">
    <property type="entry name" value="ACP-like"/>
    <property type="match status" value="1"/>
</dbReference>
<dbReference type="FunFam" id="1.10.1200.10:FF:000003">
    <property type="entry name" value="Acyl carrier protein"/>
    <property type="match status" value="1"/>
</dbReference>
<name>A0A1S6GL41_9MAXI</name>